<keyword evidence="10" id="KW-0407">Ion channel</keyword>
<evidence type="ECO:0000313" key="18">
    <source>
        <dbReference type="Proteomes" id="UP001291926"/>
    </source>
</evidence>
<evidence type="ECO:0000256" key="1">
    <source>
        <dbReference type="ARBA" id="ARBA00004141"/>
    </source>
</evidence>
<evidence type="ECO:0000256" key="8">
    <source>
        <dbReference type="ARBA" id="ARBA00023065"/>
    </source>
</evidence>
<feature type="transmembrane region" description="Helical" evidence="12">
    <location>
        <begin position="505"/>
        <end position="525"/>
    </location>
</feature>
<feature type="region of interest" description="Disordered" evidence="11">
    <location>
        <begin position="1"/>
        <end position="106"/>
    </location>
</feature>
<keyword evidence="18" id="KW-1185">Reference proteome</keyword>
<keyword evidence="6" id="KW-0106">Calcium</keyword>
<dbReference type="InterPro" id="IPR045122">
    <property type="entry name" value="Csc1-like"/>
</dbReference>
<reference evidence="17 18" key="1">
    <citation type="journal article" date="2023" name="bioRxiv">
        <title>Genome report: Whole genome sequence and annotation of Penstemon davidsonii.</title>
        <authorList>
            <person name="Ostevik K.L."/>
            <person name="Alabady M."/>
            <person name="Zhang M."/>
            <person name="Rausher M.D."/>
        </authorList>
    </citation>
    <scope>NUCLEOTIDE SEQUENCE [LARGE SCALE GENOMIC DNA]</scope>
    <source>
        <strain evidence="17">DNT005</strain>
        <tissue evidence="17">Whole leaf</tissue>
    </source>
</reference>
<sequence length="1140" mass="128387">MEYERIHKVQTGMISPSKLRMKLMGSNHQKKKDGGSNSNSSRTSPSRLQDSEFVKNSLLAAQNDDFGDEASTLEVPPMKCDSSMLVDSTQSDENLSLSKDVVPKDNSDANRFRMQLVSKGDTSNSSSVHPVRTCEDENLDYDSTSSFEFHKGERSLHHSVSRSFSRPVPSKWNDAEKWIMNRQNVQSNISKKANLQNQVNRQLTTNMVRVVPESNGSENKPSVKRVDFCQSTGSGSKFALFPEGKDLTEVDDSGLPCTKSVTEDNTGVPPAIRSVSMRDMGTEMTPIPSQEPSRSATPVSSTTPLRSPTSSIPSTPRRGEPAPTPTEHSIGDATENRKNELSEEEKKLKTRREIVALGVQLGKMNIANAWASKDERDKSFSGNENDVDELERIENAKRAAAWEEAEKAKHAARFKREEIRIQAWESQQKAKLEAEMRKIEAQIEQLKAQAQAKMVKKVAMARQKSEEKRAAAEARKNRQAEKSAEQAEYIRQTGRIPSSPFPCCVLAILVLAGVIILPILLPISITARGIVKVNDTTSEGTFDDLDKLSMGRIEESSPRLWAYLFSTYWVSVVTYYLLWKAYKHVADLRAEALMSPEVKCEQFAVVVRDIPPPTGGQTRKEQVDSYFKAIYPDTFYRSMIVTDNGKVIKIYEELEGYKKKLARAEAIYASSKKVGNPEGIRPTTKTGCLGLIGKKVDAIEHYDAKIKELIPKLEAEKKLTLKDKQQCAAIIFFNNRTTAAAASQSLHDTMVDTWTVLDAPEPRQIIWTNLPKHFYQRQIRQYVIYFIVFLTIFFYMIPIGLVSAFTTLENLKKLLPFLKPILDQQTIRTVLGAYLPQLALLLFLALLPKFLLFLSKAEGIPSESHAQRAASGKYFYFSILNVFIGVTIGSTLFSTLKEVEKDPNMLFTLLAQSLPGSATFFLTFVALKFFVGYGLELSRIVPLIIFHIKKKYICKTEAELKEAWTPGDLGYATRVPGDLLIFTVVLCYSVIAPLIIPFGVVYFGLGWLVLRNQVLKVYAPSYETYGKMWPHIYTRIVASLILYQITMLGYFGVKKFYYAPILIPLPITSLLFAFICDKKFYRFFQTTALEVACRELKETPNMEVIFRSYVPLYLRSDSEKADEDQFEDALSHVSRSSSMA</sequence>
<keyword evidence="8" id="KW-0406">Ion transport</keyword>
<dbReference type="InterPro" id="IPR003864">
    <property type="entry name" value="CSC1/OSCA1-like_7TM"/>
</dbReference>
<evidence type="ECO:0000259" key="15">
    <source>
        <dbReference type="Pfam" id="PF13967"/>
    </source>
</evidence>
<feature type="region of interest" description="Disordered" evidence="11">
    <location>
        <begin position="466"/>
        <end position="486"/>
    </location>
</feature>
<comment type="subcellular location">
    <subcellularLocation>
        <location evidence="1">Membrane</location>
        <topology evidence="1">Multi-pass membrane protein</topology>
    </subcellularLocation>
</comment>
<protein>
    <submittedName>
        <fullName evidence="17">Uncharacterized protein</fullName>
    </submittedName>
</protein>
<evidence type="ECO:0000256" key="10">
    <source>
        <dbReference type="ARBA" id="ARBA00023303"/>
    </source>
</evidence>
<evidence type="ECO:0000256" key="6">
    <source>
        <dbReference type="ARBA" id="ARBA00022837"/>
    </source>
</evidence>
<evidence type="ECO:0000256" key="11">
    <source>
        <dbReference type="SAM" id="MobiDB-lite"/>
    </source>
</evidence>
<dbReference type="InterPro" id="IPR027815">
    <property type="entry name" value="CSC1/OSCA1-like_cyt"/>
</dbReference>
<evidence type="ECO:0000313" key="17">
    <source>
        <dbReference type="EMBL" id="KAK4488143.1"/>
    </source>
</evidence>
<feature type="domain" description="CSC1/OSCA1-like cytosolic" evidence="16">
    <location>
        <begin position="602"/>
        <end position="769"/>
    </location>
</feature>
<feature type="transmembrane region" description="Helical" evidence="12">
    <location>
        <begin position="1031"/>
        <end position="1051"/>
    </location>
</feature>
<organism evidence="17 18">
    <name type="scientific">Penstemon davidsonii</name>
    <dbReference type="NCBI Taxonomy" id="160366"/>
    <lineage>
        <taxon>Eukaryota</taxon>
        <taxon>Viridiplantae</taxon>
        <taxon>Streptophyta</taxon>
        <taxon>Embryophyta</taxon>
        <taxon>Tracheophyta</taxon>
        <taxon>Spermatophyta</taxon>
        <taxon>Magnoliopsida</taxon>
        <taxon>eudicotyledons</taxon>
        <taxon>Gunneridae</taxon>
        <taxon>Pentapetalae</taxon>
        <taxon>asterids</taxon>
        <taxon>lamiids</taxon>
        <taxon>Lamiales</taxon>
        <taxon>Plantaginaceae</taxon>
        <taxon>Cheloneae</taxon>
        <taxon>Penstemon</taxon>
    </lineage>
</organism>
<feature type="domain" description="Remorin C-terminal" evidence="14">
    <location>
        <begin position="396"/>
        <end position="498"/>
    </location>
</feature>
<evidence type="ECO:0000256" key="4">
    <source>
        <dbReference type="ARBA" id="ARBA00022448"/>
    </source>
</evidence>
<dbReference type="Pfam" id="PF02714">
    <property type="entry name" value="RSN1_7TM"/>
    <property type="match status" value="1"/>
</dbReference>
<accession>A0ABR0DH23</accession>
<dbReference type="Pfam" id="PF03763">
    <property type="entry name" value="Remorin_C"/>
    <property type="match status" value="1"/>
</dbReference>
<feature type="compositionally biased region" description="Basic and acidic residues" evidence="11">
    <location>
        <begin position="334"/>
        <end position="347"/>
    </location>
</feature>
<evidence type="ECO:0000259" key="13">
    <source>
        <dbReference type="Pfam" id="PF02714"/>
    </source>
</evidence>
<feature type="compositionally biased region" description="Low complexity" evidence="11">
    <location>
        <begin position="297"/>
        <end position="316"/>
    </location>
</feature>
<feature type="transmembrane region" description="Helical" evidence="12">
    <location>
        <begin position="979"/>
        <end position="1010"/>
    </location>
</feature>
<evidence type="ECO:0000259" key="14">
    <source>
        <dbReference type="Pfam" id="PF03763"/>
    </source>
</evidence>
<dbReference type="PANTHER" id="PTHR13018">
    <property type="entry name" value="PROBABLE MEMBRANE PROTEIN DUF221-RELATED"/>
    <property type="match status" value="1"/>
</dbReference>
<name>A0ABR0DH23_9LAMI</name>
<evidence type="ECO:0000256" key="7">
    <source>
        <dbReference type="ARBA" id="ARBA00022989"/>
    </source>
</evidence>
<comment type="caution">
    <text evidence="17">The sequence shown here is derived from an EMBL/GenBank/DDBJ whole genome shotgun (WGS) entry which is preliminary data.</text>
</comment>
<feature type="transmembrane region" description="Helical" evidence="12">
    <location>
        <begin position="829"/>
        <end position="854"/>
    </location>
</feature>
<keyword evidence="5 12" id="KW-0812">Transmembrane</keyword>
<feature type="compositionally biased region" description="Polar residues" evidence="11">
    <location>
        <begin position="287"/>
        <end position="296"/>
    </location>
</feature>
<evidence type="ECO:0000256" key="5">
    <source>
        <dbReference type="ARBA" id="ARBA00022692"/>
    </source>
</evidence>
<feature type="domain" description="CSC1/OSCA1-like N-terminal transmembrane" evidence="15">
    <location>
        <begin position="505"/>
        <end position="580"/>
    </location>
</feature>
<comment type="similarity">
    <text evidence="3">Belongs to the CSC1 (TC 1.A.17) family.</text>
</comment>
<feature type="compositionally biased region" description="Polar residues" evidence="11">
    <location>
        <begin position="85"/>
        <end position="97"/>
    </location>
</feature>
<feature type="transmembrane region" description="Helical" evidence="12">
    <location>
        <begin position="1057"/>
        <end position="1076"/>
    </location>
</feature>
<evidence type="ECO:0000256" key="2">
    <source>
        <dbReference type="ARBA" id="ARBA00005711"/>
    </source>
</evidence>
<dbReference type="InterPro" id="IPR032880">
    <property type="entry name" value="CSC1/OSCA1-like_N"/>
</dbReference>
<feature type="transmembrane region" description="Helical" evidence="12">
    <location>
        <begin position="560"/>
        <end position="579"/>
    </location>
</feature>
<evidence type="ECO:0000256" key="9">
    <source>
        <dbReference type="ARBA" id="ARBA00023136"/>
    </source>
</evidence>
<feature type="transmembrane region" description="Helical" evidence="12">
    <location>
        <begin position="874"/>
        <end position="893"/>
    </location>
</feature>
<gene>
    <name evidence="17" type="ORF">RD792_003885</name>
</gene>
<keyword evidence="4" id="KW-0813">Transport</keyword>
<feature type="domain" description="CSC1/OSCA1-like 7TM region" evidence="13">
    <location>
        <begin position="780"/>
        <end position="1051"/>
    </location>
</feature>
<keyword evidence="7 12" id="KW-1133">Transmembrane helix</keyword>
<evidence type="ECO:0000256" key="3">
    <source>
        <dbReference type="ARBA" id="ARBA00007779"/>
    </source>
</evidence>
<feature type="transmembrane region" description="Helical" evidence="12">
    <location>
        <begin position="782"/>
        <end position="808"/>
    </location>
</feature>
<dbReference type="Pfam" id="PF13967">
    <property type="entry name" value="RSN1_TM"/>
    <property type="match status" value="1"/>
</dbReference>
<dbReference type="PANTHER" id="PTHR13018:SF100">
    <property type="entry name" value="CSC1-LIKE PROTEIN ERD4"/>
    <property type="match status" value="1"/>
</dbReference>
<dbReference type="InterPro" id="IPR005516">
    <property type="entry name" value="Remorin_C"/>
</dbReference>
<dbReference type="Pfam" id="PF14703">
    <property type="entry name" value="PHM7_cyt"/>
    <property type="match status" value="1"/>
</dbReference>
<dbReference type="Proteomes" id="UP001291926">
    <property type="component" value="Unassembled WGS sequence"/>
</dbReference>
<feature type="transmembrane region" description="Helical" evidence="12">
    <location>
        <begin position="905"/>
        <end position="927"/>
    </location>
</feature>
<feature type="compositionally biased region" description="Basic and acidic residues" evidence="11">
    <location>
        <begin position="466"/>
        <end position="485"/>
    </location>
</feature>
<dbReference type="EMBL" id="JAYDYQ010001088">
    <property type="protein sequence ID" value="KAK4488143.1"/>
    <property type="molecule type" value="Genomic_DNA"/>
</dbReference>
<comment type="similarity">
    <text evidence="2">Belongs to the remorin family.</text>
</comment>
<keyword evidence="9 12" id="KW-0472">Membrane</keyword>
<proteinExistence type="inferred from homology"/>
<feature type="region of interest" description="Disordered" evidence="11">
    <location>
        <begin position="250"/>
        <end position="347"/>
    </location>
</feature>
<evidence type="ECO:0000259" key="16">
    <source>
        <dbReference type="Pfam" id="PF14703"/>
    </source>
</evidence>
<feature type="compositionally biased region" description="Low complexity" evidence="11">
    <location>
        <begin position="35"/>
        <end position="47"/>
    </location>
</feature>
<evidence type="ECO:0000256" key="12">
    <source>
        <dbReference type="SAM" id="Phobius"/>
    </source>
</evidence>